<keyword evidence="2" id="KW-0812">Transmembrane</keyword>
<dbReference type="InterPro" id="IPR045931">
    <property type="entry name" value="DUF6350"/>
</dbReference>
<keyword evidence="2" id="KW-0472">Membrane</keyword>
<feature type="transmembrane region" description="Helical" evidence="2">
    <location>
        <begin position="113"/>
        <end position="134"/>
    </location>
</feature>
<evidence type="ECO:0008006" key="5">
    <source>
        <dbReference type="Google" id="ProtNLM"/>
    </source>
</evidence>
<reference evidence="4" key="1">
    <citation type="submission" date="2019-09" db="EMBL/GenBank/DDBJ databases">
        <title>Whole genome sequencing of Microbacterium maritypicum.</title>
        <authorList>
            <person name="Lenchi N."/>
        </authorList>
    </citation>
    <scope>NUCLEOTIDE SEQUENCE [LARGE SCALE GENOMIC DNA]</scope>
    <source>
        <strain evidence="4">G1</strain>
    </source>
</reference>
<keyword evidence="2" id="KW-1133">Transmembrane helix</keyword>
<dbReference type="GeneID" id="77477584"/>
<evidence type="ECO:0000313" key="4">
    <source>
        <dbReference type="Proteomes" id="UP000478836"/>
    </source>
</evidence>
<organism evidence="3 4">
    <name type="scientific">Microbacterium algeriense</name>
    <dbReference type="NCBI Taxonomy" id="2615184"/>
    <lineage>
        <taxon>Bacteria</taxon>
        <taxon>Bacillati</taxon>
        <taxon>Actinomycetota</taxon>
        <taxon>Actinomycetes</taxon>
        <taxon>Micrococcales</taxon>
        <taxon>Microbacteriaceae</taxon>
        <taxon>Microbacterium</taxon>
    </lineage>
</organism>
<feature type="transmembrane region" description="Helical" evidence="2">
    <location>
        <begin position="237"/>
        <end position="259"/>
    </location>
</feature>
<dbReference type="Pfam" id="PF19877">
    <property type="entry name" value="DUF6350"/>
    <property type="match status" value="1"/>
</dbReference>
<feature type="transmembrane region" description="Helical" evidence="2">
    <location>
        <begin position="189"/>
        <end position="217"/>
    </location>
</feature>
<sequence>MQRLLVALLAAFDAAIAAAVGLVVLLAPLTLLWTLAFGITADWGALWPLTGTLWQFGHGVPLAVTIPAELLVALAIPPEAATFAVSVTPLAFLLFTLLFAARSGRRAASSGAWLLGSLSGAVVFSLISAGVALTARLDAAQTPLPLAIVLPAAVYLVGALCGAVRIAWEDGDGGLLDRLHDRVDARADWAPVPAAVVRGAAFALVGVVGASALALALTTLFRGGEVVALFQSARVDALGATVLTLAQLLYLPTIVVWTASWLAGPGFAVGVGTAVSPAGTQLGVVPGIPVFGLLPENSSIWMLIVVIVPVAAGAFAGWAVRSRLVWEGTPLGMVQRAVIAGGIAAVTAGIAALAAVFAHGSIGPGRLSDVGPSVGPFALALGVEVLIGAAILLLSPRNRDELAEERTDRWLAEMTELEPLPETPAPASDVPVREVTAFDDTAPLDDLRGFTAPPVDPADRRD</sequence>
<keyword evidence="4" id="KW-1185">Reference proteome</keyword>
<feature type="transmembrane region" description="Helical" evidence="2">
    <location>
        <begin position="59"/>
        <end position="76"/>
    </location>
</feature>
<proteinExistence type="predicted"/>
<feature type="region of interest" description="Disordered" evidence="1">
    <location>
        <begin position="439"/>
        <end position="462"/>
    </location>
</feature>
<evidence type="ECO:0000256" key="2">
    <source>
        <dbReference type="SAM" id="Phobius"/>
    </source>
</evidence>
<feature type="transmembrane region" description="Helical" evidence="2">
    <location>
        <begin position="341"/>
        <end position="362"/>
    </location>
</feature>
<protein>
    <recommendedName>
        <fullName evidence="5">Integral membrane protein</fullName>
    </recommendedName>
</protein>
<feature type="transmembrane region" description="Helical" evidence="2">
    <location>
        <begin position="300"/>
        <end position="320"/>
    </location>
</feature>
<dbReference type="Proteomes" id="UP000478836">
    <property type="component" value="Unassembled WGS sequence"/>
</dbReference>
<feature type="transmembrane region" description="Helical" evidence="2">
    <location>
        <begin position="27"/>
        <end position="47"/>
    </location>
</feature>
<dbReference type="RefSeq" id="WP_017204071.1">
    <property type="nucleotide sequence ID" value="NZ_CBDRDE010000002.1"/>
</dbReference>
<accession>A0ABQ6V2V0</accession>
<dbReference type="EMBL" id="WAAO01000003">
    <property type="protein sequence ID" value="KAB1862156.1"/>
    <property type="molecule type" value="Genomic_DNA"/>
</dbReference>
<feature type="transmembrane region" description="Helical" evidence="2">
    <location>
        <begin position="82"/>
        <end position="101"/>
    </location>
</feature>
<comment type="caution">
    <text evidence="3">The sequence shown here is derived from an EMBL/GenBank/DDBJ whole genome shotgun (WGS) entry which is preliminary data.</text>
</comment>
<evidence type="ECO:0000313" key="3">
    <source>
        <dbReference type="EMBL" id="KAB1862156.1"/>
    </source>
</evidence>
<feature type="transmembrane region" description="Helical" evidence="2">
    <location>
        <begin position="146"/>
        <end position="168"/>
    </location>
</feature>
<gene>
    <name evidence="3" type="ORF">F6A08_14025</name>
</gene>
<name>A0ABQ6V2V0_9MICO</name>
<evidence type="ECO:0000256" key="1">
    <source>
        <dbReference type="SAM" id="MobiDB-lite"/>
    </source>
</evidence>
<feature type="transmembrane region" description="Helical" evidence="2">
    <location>
        <begin position="374"/>
        <end position="394"/>
    </location>
</feature>